<gene>
    <name evidence="2" type="ORF">Lsha_2794</name>
</gene>
<dbReference type="Proteomes" id="UP000054600">
    <property type="component" value="Unassembled WGS sequence"/>
</dbReference>
<dbReference type="eggNOG" id="ENOG5031ECE">
    <property type="taxonomic scope" value="Bacteria"/>
</dbReference>
<dbReference type="PATRIC" id="fig|1122169.6.peg.3215"/>
<protein>
    <submittedName>
        <fullName evidence="2">Uncharacterized protein</fullName>
    </submittedName>
</protein>
<feature type="chain" id="PRO_5006917651" evidence="1">
    <location>
        <begin position="19"/>
        <end position="141"/>
    </location>
</feature>
<sequence>MRQLMLLSLILFTGLVNASPHCAGIHTWHNVTAKEGQWNVILQPISQQSYFADAACNALTTTTLSTAHSLIYGFGFSKDADFDIAYTLTAVKQEASFQSKACVFVITAKGPAQPDITALSYHGAVCEWSIVPGIGEDFVIG</sequence>
<comment type="caution">
    <text evidence="2">The sequence shown here is derived from an EMBL/GenBank/DDBJ whole genome shotgun (WGS) entry which is preliminary data.</text>
</comment>
<accession>A0A0W0YHU5</accession>
<dbReference type="AlphaFoldDB" id="A0A0W0YHU5"/>
<name>A0A0W0YHU5_9GAMM</name>
<dbReference type="EMBL" id="LNYW01000074">
    <property type="protein sequence ID" value="KTD56395.1"/>
    <property type="molecule type" value="Genomic_DNA"/>
</dbReference>
<organism evidence="2 3">
    <name type="scientific">Legionella shakespearei DSM 23087</name>
    <dbReference type="NCBI Taxonomy" id="1122169"/>
    <lineage>
        <taxon>Bacteria</taxon>
        <taxon>Pseudomonadati</taxon>
        <taxon>Pseudomonadota</taxon>
        <taxon>Gammaproteobacteria</taxon>
        <taxon>Legionellales</taxon>
        <taxon>Legionellaceae</taxon>
        <taxon>Legionella</taxon>
    </lineage>
</organism>
<feature type="signal peptide" evidence="1">
    <location>
        <begin position="1"/>
        <end position="18"/>
    </location>
</feature>
<proteinExistence type="predicted"/>
<reference evidence="2 3" key="1">
    <citation type="submission" date="2015-11" db="EMBL/GenBank/DDBJ databases">
        <title>Genomic analysis of 38 Legionella species identifies large and diverse effector repertoires.</title>
        <authorList>
            <person name="Burstein D."/>
            <person name="Amaro F."/>
            <person name="Zusman T."/>
            <person name="Lifshitz Z."/>
            <person name="Cohen O."/>
            <person name="Gilbert J.A."/>
            <person name="Pupko T."/>
            <person name="Shuman H.A."/>
            <person name="Segal G."/>
        </authorList>
    </citation>
    <scope>NUCLEOTIDE SEQUENCE [LARGE SCALE GENOMIC DNA]</scope>
    <source>
        <strain evidence="2 3">ATCC 49655</strain>
    </source>
</reference>
<keyword evidence="1" id="KW-0732">Signal</keyword>
<evidence type="ECO:0000256" key="1">
    <source>
        <dbReference type="SAM" id="SignalP"/>
    </source>
</evidence>
<dbReference type="OrthoDB" id="5642574at2"/>
<evidence type="ECO:0000313" key="3">
    <source>
        <dbReference type="Proteomes" id="UP000054600"/>
    </source>
</evidence>
<evidence type="ECO:0000313" key="2">
    <source>
        <dbReference type="EMBL" id="KTD56395.1"/>
    </source>
</evidence>
<dbReference type="RefSeq" id="WP_018576490.1">
    <property type="nucleotide sequence ID" value="NZ_KB892387.1"/>
</dbReference>
<keyword evidence="3" id="KW-1185">Reference proteome</keyword>